<reference evidence="2 3" key="1">
    <citation type="submission" date="2010-05" db="EMBL/GenBank/DDBJ databases">
        <title>The Genome Sequence of Thecamonas trahens ATCC 50062.</title>
        <authorList>
            <consortium name="The Broad Institute Genome Sequencing Platform"/>
            <person name="Russ C."/>
            <person name="Cuomo C."/>
            <person name="Shea T."/>
            <person name="Young S.K."/>
            <person name="Zeng Q."/>
            <person name="Koehrsen M."/>
            <person name="Haas B."/>
            <person name="Borodovsky M."/>
            <person name="Guigo R."/>
            <person name="Alvarado L."/>
            <person name="Berlin A."/>
            <person name="Bochicchio J."/>
            <person name="Borenstein D."/>
            <person name="Chapman S."/>
            <person name="Chen Z."/>
            <person name="Freedman E."/>
            <person name="Gellesch M."/>
            <person name="Goldberg J."/>
            <person name="Griggs A."/>
            <person name="Gujja S."/>
            <person name="Heilman E."/>
            <person name="Heiman D."/>
            <person name="Hepburn T."/>
            <person name="Howarth C."/>
            <person name="Jen D."/>
            <person name="Larson L."/>
            <person name="Mehta T."/>
            <person name="Park D."/>
            <person name="Pearson M."/>
            <person name="Roberts A."/>
            <person name="Saif S."/>
            <person name="Shenoy N."/>
            <person name="Sisk P."/>
            <person name="Stolte C."/>
            <person name="Sykes S."/>
            <person name="Thomson T."/>
            <person name="Walk T."/>
            <person name="White J."/>
            <person name="Yandava C."/>
            <person name="Burger G."/>
            <person name="Gray M.W."/>
            <person name="Holland P.W.H."/>
            <person name="King N."/>
            <person name="Lang F.B.F."/>
            <person name="Roger A.J."/>
            <person name="Ruiz-Trillo I."/>
            <person name="Lander E."/>
            <person name="Nusbaum C."/>
        </authorList>
    </citation>
    <scope>NUCLEOTIDE SEQUENCE [LARGE SCALE GENOMIC DNA]</scope>
    <source>
        <strain evidence="2 3">ATCC 50062</strain>
    </source>
</reference>
<dbReference type="SUPFAM" id="SSF55120">
    <property type="entry name" value="Pseudouridine synthase"/>
    <property type="match status" value="1"/>
</dbReference>
<sequence>MAPYVACLRANARGRWFGRELVEVISTEFRSYSEEYATAAVADGRLGLVRDGCAVAPGGDLVVRPHDVLFHSRHVHELPIALPGDAAEPAPIEVIDADGGVVVVNKPRGMPVHPTGRYSRCTVTTLLEEEFGKLHPVHRLDAPTSGVIVLARTVNVARELHASFRKHSGAVTSKEYLAQVEDPALLPFEQQFVINAPILEPTGADYVRRTGQGGREARTEFEVVDRRRGLVRARPITGRTHQIRVHLAQEVGSAIVGDHLYGREESVAPDVAVAHVAQLQDQGYFASASADASVVGACPVCASSGGSSQGEALVADVPQRMFAPARLALHAHRVGLDVAGLRREWEAIPPGWAK</sequence>
<dbReference type="EMBL" id="GL349440">
    <property type="protein sequence ID" value="KNC55958.1"/>
    <property type="molecule type" value="Genomic_DNA"/>
</dbReference>
<dbReference type="OMA" id="NSICEDG"/>
<dbReference type="PROSITE" id="PS01129">
    <property type="entry name" value="PSI_RLU"/>
    <property type="match status" value="1"/>
</dbReference>
<name>A0A0L0DWP4_THETB</name>
<evidence type="ECO:0000259" key="1">
    <source>
        <dbReference type="Pfam" id="PF00849"/>
    </source>
</evidence>
<dbReference type="InterPro" id="IPR006145">
    <property type="entry name" value="PsdUridine_synth_RsuA/RluA"/>
</dbReference>
<dbReference type="PANTHER" id="PTHR21600:SF40">
    <property type="entry name" value="PSEUDOURIDYLATE SYNTHASE RPUSD2"/>
    <property type="match status" value="1"/>
</dbReference>
<evidence type="ECO:0000313" key="3">
    <source>
        <dbReference type="Proteomes" id="UP000054408"/>
    </source>
</evidence>
<dbReference type="GO" id="GO:0000455">
    <property type="term" value="P:enzyme-directed rRNA pseudouridine synthesis"/>
    <property type="evidence" value="ECO:0007669"/>
    <property type="project" value="TreeGrafter"/>
</dbReference>
<dbReference type="GeneID" id="25561685"/>
<proteinExistence type="predicted"/>
<dbReference type="STRING" id="461836.A0A0L0DWP4"/>
<dbReference type="InterPro" id="IPR006224">
    <property type="entry name" value="PsdUridine_synth_RluA-like_CS"/>
</dbReference>
<dbReference type="Gene3D" id="3.30.2350.10">
    <property type="entry name" value="Pseudouridine synthase"/>
    <property type="match status" value="1"/>
</dbReference>
<feature type="domain" description="Pseudouridine synthase RsuA/RluA-like" evidence="1">
    <location>
        <begin position="101"/>
        <end position="249"/>
    </location>
</feature>
<dbReference type="RefSeq" id="XP_013761005.1">
    <property type="nucleotide sequence ID" value="XM_013905551.1"/>
</dbReference>
<accession>A0A0L0DWP4</accession>
<dbReference type="InterPro" id="IPR020103">
    <property type="entry name" value="PsdUridine_synth_cat_dom_sf"/>
</dbReference>
<dbReference type="eggNOG" id="KOG1919">
    <property type="taxonomic scope" value="Eukaryota"/>
</dbReference>
<gene>
    <name evidence="2" type="ORF">AMSG_01972</name>
</gene>
<keyword evidence="3" id="KW-1185">Reference proteome</keyword>
<dbReference type="GO" id="GO:0003723">
    <property type="term" value="F:RNA binding"/>
    <property type="evidence" value="ECO:0007669"/>
    <property type="project" value="InterPro"/>
</dbReference>
<dbReference type="AlphaFoldDB" id="A0A0L0DWP4"/>
<evidence type="ECO:0000313" key="2">
    <source>
        <dbReference type="EMBL" id="KNC55958.1"/>
    </source>
</evidence>
<dbReference type="OrthoDB" id="424794at2759"/>
<organism evidence="2 3">
    <name type="scientific">Thecamonas trahens ATCC 50062</name>
    <dbReference type="NCBI Taxonomy" id="461836"/>
    <lineage>
        <taxon>Eukaryota</taxon>
        <taxon>Apusozoa</taxon>
        <taxon>Apusomonadida</taxon>
        <taxon>Apusomonadidae</taxon>
        <taxon>Thecamonas</taxon>
    </lineage>
</organism>
<dbReference type="Pfam" id="PF00849">
    <property type="entry name" value="PseudoU_synth_2"/>
    <property type="match status" value="1"/>
</dbReference>
<dbReference type="Proteomes" id="UP000054408">
    <property type="component" value="Unassembled WGS sequence"/>
</dbReference>
<dbReference type="GO" id="GO:0009982">
    <property type="term" value="F:pseudouridine synthase activity"/>
    <property type="evidence" value="ECO:0007669"/>
    <property type="project" value="InterPro"/>
</dbReference>
<dbReference type="InterPro" id="IPR050188">
    <property type="entry name" value="RluA_PseudoU_synthase"/>
</dbReference>
<protein>
    <recommendedName>
        <fullName evidence="1">Pseudouridine synthase RsuA/RluA-like domain-containing protein</fullName>
    </recommendedName>
</protein>
<dbReference type="PANTHER" id="PTHR21600">
    <property type="entry name" value="MITOCHONDRIAL RNA PSEUDOURIDINE SYNTHASE"/>
    <property type="match status" value="1"/>
</dbReference>